<accession>A0A1I0BJC8</accession>
<organism evidence="2 3">
    <name type="scientific">Nitrosomonas marina</name>
    <dbReference type="NCBI Taxonomy" id="917"/>
    <lineage>
        <taxon>Bacteria</taxon>
        <taxon>Pseudomonadati</taxon>
        <taxon>Pseudomonadota</taxon>
        <taxon>Betaproteobacteria</taxon>
        <taxon>Nitrosomonadales</taxon>
        <taxon>Nitrosomonadaceae</taxon>
        <taxon>Nitrosomonas</taxon>
    </lineage>
</organism>
<evidence type="ECO:0000256" key="1">
    <source>
        <dbReference type="SAM" id="MobiDB-lite"/>
    </source>
</evidence>
<feature type="region of interest" description="Disordered" evidence="1">
    <location>
        <begin position="87"/>
        <end position="108"/>
    </location>
</feature>
<name>A0A1I0BJC8_9PROT</name>
<evidence type="ECO:0000313" key="2">
    <source>
        <dbReference type="EMBL" id="SET07025.1"/>
    </source>
</evidence>
<dbReference type="OrthoDB" id="1493432at2"/>
<protein>
    <submittedName>
        <fullName evidence="2">Uncharacterized protein</fullName>
    </submittedName>
</protein>
<dbReference type="EMBL" id="FOIA01000011">
    <property type="protein sequence ID" value="SET07025.1"/>
    <property type="molecule type" value="Genomic_DNA"/>
</dbReference>
<gene>
    <name evidence="2" type="ORF">SAMN05216326_11114</name>
</gene>
<dbReference type="AlphaFoldDB" id="A0A1I0BJC8"/>
<evidence type="ECO:0000313" key="3">
    <source>
        <dbReference type="Proteomes" id="UP000199345"/>
    </source>
</evidence>
<reference evidence="3" key="1">
    <citation type="submission" date="2016-10" db="EMBL/GenBank/DDBJ databases">
        <authorList>
            <person name="Varghese N."/>
            <person name="Submissions S."/>
        </authorList>
    </citation>
    <scope>NUCLEOTIDE SEQUENCE [LARGE SCALE GENOMIC DNA]</scope>
    <source>
        <strain evidence="3">Nm71</strain>
    </source>
</reference>
<sequence length="255" mass="28065">MMQAYNQRKQIKPAAVPVKRSGLQSSFRHSEVLQSLLRKQRTQSKIRIDQPNDRYDQGTDHFAAQAVQQEQNSAAVSSVAEPIIQRQQQPDPIKSKNNAPSASVPAPRSGSIYTSRCYASPEFPDFPCLVTALKLDIDDNLRANAHQFYRVASLYPGDNDLMWDTFLRYGVGVNLLQTGFGFFGANETFGSVLSYGTGGGLKAYNFFQNGVLELDIPVSLGNGLNLDFQLDLTADPDNLTDVRQVSTGVGISGHF</sequence>
<proteinExistence type="predicted"/>
<keyword evidence="3" id="KW-1185">Reference proteome</keyword>
<dbReference type="Proteomes" id="UP000199345">
    <property type="component" value="Unassembled WGS sequence"/>
</dbReference>
<dbReference type="RefSeq" id="WP_090657861.1">
    <property type="nucleotide sequence ID" value="NZ_FOIA01000011.1"/>
</dbReference>